<gene>
    <name evidence="1" type="ORF">A11A3_11413</name>
</gene>
<evidence type="ECO:0000313" key="2">
    <source>
        <dbReference type="Proteomes" id="UP000010164"/>
    </source>
</evidence>
<dbReference type="NCBIfam" id="TIGR02436">
    <property type="entry name" value="four helix bundle protein"/>
    <property type="match status" value="1"/>
</dbReference>
<dbReference type="InterPro" id="IPR036583">
    <property type="entry name" value="23S_rRNA_IVS_sf"/>
</dbReference>
<comment type="caution">
    <text evidence="1">The sequence shown here is derived from an EMBL/GenBank/DDBJ whole genome shotgun (WGS) entry which is preliminary data.</text>
</comment>
<dbReference type="STRING" id="1177179.A11A3_11413"/>
<dbReference type="SUPFAM" id="SSF158446">
    <property type="entry name" value="IVS-encoded protein-like"/>
    <property type="match status" value="1"/>
</dbReference>
<dbReference type="eggNOG" id="ENOG5032YWC">
    <property type="taxonomic scope" value="Bacteria"/>
</dbReference>
<dbReference type="PANTHER" id="PTHR38471:SF2">
    <property type="entry name" value="FOUR HELIX BUNDLE PROTEIN"/>
    <property type="match status" value="1"/>
</dbReference>
<keyword evidence="2" id="KW-1185">Reference proteome</keyword>
<dbReference type="Pfam" id="PF05635">
    <property type="entry name" value="23S_rRNA_IVP"/>
    <property type="match status" value="1"/>
</dbReference>
<dbReference type="CDD" id="cd16377">
    <property type="entry name" value="23S_rRNA_IVP_like"/>
    <property type="match status" value="1"/>
</dbReference>
<accession>L0W9Y7</accession>
<dbReference type="PATRIC" id="fig|1177179.3.peg.2278"/>
<dbReference type="Proteomes" id="UP000010164">
    <property type="component" value="Unassembled WGS sequence"/>
</dbReference>
<evidence type="ECO:0000313" key="1">
    <source>
        <dbReference type="EMBL" id="EKF73814.1"/>
    </source>
</evidence>
<organism evidence="1 2">
    <name type="scientific">Alcanivorax hongdengensis A-11-3</name>
    <dbReference type="NCBI Taxonomy" id="1177179"/>
    <lineage>
        <taxon>Bacteria</taxon>
        <taxon>Pseudomonadati</taxon>
        <taxon>Pseudomonadota</taxon>
        <taxon>Gammaproteobacteria</taxon>
        <taxon>Oceanospirillales</taxon>
        <taxon>Alcanivoracaceae</taxon>
        <taxon>Alcanivorax</taxon>
    </lineage>
</organism>
<dbReference type="InterPro" id="IPR012657">
    <property type="entry name" value="23S_rRNA-intervening_sequence"/>
</dbReference>
<name>L0W9Y7_9GAMM</name>
<sequence>MSRKYQRLNVWQDAMELAEKVYLITRNFPDEERYGLSQQMRRASVSIASNIAEGSGRGTDKDFVRFLHMARGSLQELETQLFLSSRLAFHEELEKLSQDVDHIYAMLNNLIQALKSA</sequence>
<proteinExistence type="predicted"/>
<dbReference type="EMBL" id="AMRJ01000018">
    <property type="protein sequence ID" value="EKF73814.1"/>
    <property type="molecule type" value="Genomic_DNA"/>
</dbReference>
<evidence type="ECO:0008006" key="3">
    <source>
        <dbReference type="Google" id="ProtNLM"/>
    </source>
</evidence>
<dbReference type="RefSeq" id="WP_008929457.1">
    <property type="nucleotide sequence ID" value="NZ_AMRJ01000018.1"/>
</dbReference>
<protein>
    <recommendedName>
        <fullName evidence="3">S23 ribosomal protein</fullName>
    </recommendedName>
</protein>
<dbReference type="Gene3D" id="1.20.1440.60">
    <property type="entry name" value="23S rRNA-intervening sequence"/>
    <property type="match status" value="1"/>
</dbReference>
<reference evidence="1 2" key="1">
    <citation type="journal article" date="2012" name="J. Bacteriol.">
        <title>Genome Sequence of the Alkane-Degrading Bacterium Alcanivorax hongdengensis Type Strain A-11-3.</title>
        <authorList>
            <person name="Lai Q."/>
            <person name="Shao Z."/>
        </authorList>
    </citation>
    <scope>NUCLEOTIDE SEQUENCE [LARGE SCALE GENOMIC DNA]</scope>
    <source>
        <strain evidence="1 2">A-11-3</strain>
    </source>
</reference>
<dbReference type="PANTHER" id="PTHR38471">
    <property type="entry name" value="FOUR HELIX BUNDLE PROTEIN"/>
    <property type="match status" value="1"/>
</dbReference>
<dbReference type="AlphaFoldDB" id="L0W9Y7"/>